<evidence type="ECO:0000313" key="6">
    <source>
        <dbReference type="EMBL" id="SUU96677.1"/>
    </source>
</evidence>
<accession>A0A0F5EZ10</accession>
<evidence type="ECO:0000256" key="1">
    <source>
        <dbReference type="ARBA" id="ARBA00022475"/>
    </source>
</evidence>
<keyword evidence="1 4" id="KW-1003">Cell membrane</keyword>
<comment type="subcellular location">
    <subcellularLocation>
        <location evidence="4">Cytoplasm</location>
    </subcellularLocation>
    <subcellularLocation>
        <location evidence="4">Cell membrane</location>
        <topology evidence="4">Peripheral membrane protein</topology>
        <orientation evidence="4">Cytoplasmic side</orientation>
    </subcellularLocation>
</comment>
<dbReference type="InterPro" id="IPR007451">
    <property type="entry name" value="HflD"/>
</dbReference>
<keyword evidence="3 4" id="KW-0472">Membrane</keyword>
<dbReference type="OrthoDB" id="9788031at2"/>
<evidence type="ECO:0000256" key="4">
    <source>
        <dbReference type="HAMAP-Rule" id="MF_00695"/>
    </source>
</evidence>
<dbReference type="PANTHER" id="PTHR38100">
    <property type="entry name" value="HIGH FREQUENCY LYSOGENIZATION PROTEIN HFLD"/>
    <property type="match status" value="1"/>
</dbReference>
<dbReference type="AlphaFoldDB" id="A0A0F5EZ10"/>
<dbReference type="SUPFAM" id="SSF101322">
    <property type="entry name" value="YcfC-like"/>
    <property type="match status" value="1"/>
</dbReference>
<dbReference type="PANTHER" id="PTHR38100:SF1">
    <property type="entry name" value="HIGH FREQUENCY LYSOGENIZATION PROTEIN HFLD"/>
    <property type="match status" value="1"/>
</dbReference>
<name>A0A0F5EZ10_AVIPA</name>
<reference evidence="6 7" key="1">
    <citation type="submission" date="2018-06" db="EMBL/GenBank/DDBJ databases">
        <authorList>
            <consortium name="Pathogen Informatics"/>
            <person name="Doyle S."/>
        </authorList>
    </citation>
    <scope>NUCLEOTIDE SEQUENCE [LARGE SCALE GENOMIC DNA]</scope>
    <source>
        <strain evidence="6 7">NCTC10926</strain>
    </source>
</reference>
<evidence type="ECO:0000313" key="8">
    <source>
        <dbReference type="Proteomes" id="UP000294229"/>
    </source>
</evidence>
<evidence type="ECO:0000256" key="3">
    <source>
        <dbReference type="ARBA" id="ARBA00023136"/>
    </source>
</evidence>
<gene>
    <name evidence="4 5" type="primary">hflD</name>
    <name evidence="5" type="ORF">EIG79_03635</name>
    <name evidence="6" type="ORF">NCTC10926_00020</name>
</gene>
<dbReference type="HAMAP" id="MF_00695">
    <property type="entry name" value="HflD_protein"/>
    <property type="match status" value="1"/>
</dbReference>
<dbReference type="NCBIfam" id="NF001248">
    <property type="entry name" value="PRK00218.1-4"/>
    <property type="match status" value="1"/>
</dbReference>
<sequence length="203" mass="22463">MADYYEITLALAGVCQAAKLVKQFAHNGEADSQAFETSLQTLLQTAPENTLAVYGGEAKYLKLGLETLMEQLNGSDAELTRYWVSLLALEGKLNKSPEAKSQLAQRLAYLPSQLNFYALLDEQMISNLAAIYVDVVSPLGNRIQVIGSPDYLQRQGIQHRIRACLLAGIRSAVLWRQVGGKKYQFLFSRGKIATTAQQIYSTL</sequence>
<organism evidence="5 8">
    <name type="scientific">Avibacterium paragallinarum</name>
    <name type="common">Haemophilus gallinarum</name>
    <dbReference type="NCBI Taxonomy" id="728"/>
    <lineage>
        <taxon>Bacteria</taxon>
        <taxon>Pseudomonadati</taxon>
        <taxon>Pseudomonadota</taxon>
        <taxon>Gammaproteobacteria</taxon>
        <taxon>Pasteurellales</taxon>
        <taxon>Pasteurellaceae</taxon>
        <taxon>Avibacterium</taxon>
    </lineage>
</organism>
<dbReference type="RefSeq" id="WP_046098252.1">
    <property type="nucleotide sequence ID" value="NZ_LAEN01000037.1"/>
</dbReference>
<dbReference type="Proteomes" id="UP000254620">
    <property type="component" value="Unassembled WGS sequence"/>
</dbReference>
<dbReference type="NCBIfam" id="NF001246">
    <property type="entry name" value="PRK00218.1-2"/>
    <property type="match status" value="1"/>
</dbReference>
<dbReference type="Proteomes" id="UP000294229">
    <property type="component" value="Unassembled WGS sequence"/>
</dbReference>
<dbReference type="Pfam" id="PF04356">
    <property type="entry name" value="DUF489"/>
    <property type="match status" value="1"/>
</dbReference>
<evidence type="ECO:0000313" key="5">
    <source>
        <dbReference type="EMBL" id="RZN60445.1"/>
    </source>
</evidence>
<dbReference type="GO" id="GO:0005886">
    <property type="term" value="C:plasma membrane"/>
    <property type="evidence" value="ECO:0007669"/>
    <property type="project" value="UniProtKB-SubCell"/>
</dbReference>
<evidence type="ECO:0000256" key="2">
    <source>
        <dbReference type="ARBA" id="ARBA00022490"/>
    </source>
</evidence>
<protein>
    <recommendedName>
        <fullName evidence="4">High frequency lysogenization protein HflD homolog</fullName>
    </recommendedName>
</protein>
<proteinExistence type="inferred from homology"/>
<reference evidence="5 8" key="2">
    <citation type="submission" date="2018-11" db="EMBL/GenBank/DDBJ databases">
        <title>Sequencing Av. paragallinarum serogroups.</title>
        <authorList>
            <person name="Hellmuth J.E."/>
            <person name="Boucher C.E."/>
            <person name="Cason E.D."/>
        </authorList>
    </citation>
    <scope>NUCLEOTIDE SEQUENCE [LARGE SCALE GENOMIC DNA]</scope>
    <source>
        <strain evidence="5 8">SA-3</strain>
    </source>
</reference>
<keyword evidence="2 4" id="KW-0963">Cytoplasm</keyword>
<evidence type="ECO:0000313" key="7">
    <source>
        <dbReference type="Proteomes" id="UP000254620"/>
    </source>
</evidence>
<comment type="similarity">
    <text evidence="4">Belongs to the HflD family.</text>
</comment>
<dbReference type="GO" id="GO:0005737">
    <property type="term" value="C:cytoplasm"/>
    <property type="evidence" value="ECO:0007669"/>
    <property type="project" value="UniProtKB-SubCell"/>
</dbReference>
<dbReference type="Gene3D" id="1.10.3890.10">
    <property type="entry name" value="HflD-like"/>
    <property type="match status" value="1"/>
</dbReference>
<dbReference type="EMBL" id="RQXS01000010">
    <property type="protein sequence ID" value="RZN60445.1"/>
    <property type="molecule type" value="Genomic_DNA"/>
</dbReference>
<dbReference type="InterPro" id="IPR035932">
    <property type="entry name" value="HflD-like_sf"/>
</dbReference>
<dbReference type="eggNOG" id="COG2915">
    <property type="taxonomic scope" value="Bacteria"/>
</dbReference>
<dbReference type="EMBL" id="UFSW01000001">
    <property type="protein sequence ID" value="SUU96677.1"/>
    <property type="molecule type" value="Genomic_DNA"/>
</dbReference>
<dbReference type="STRING" id="728.VY92_09935"/>